<gene>
    <name evidence="6" type="ORF">KK1_034020</name>
</gene>
<evidence type="ECO:0000313" key="7">
    <source>
        <dbReference type="Proteomes" id="UP000075243"/>
    </source>
</evidence>
<dbReference type="GO" id="GO:0009691">
    <property type="term" value="P:cytokinin biosynthetic process"/>
    <property type="evidence" value="ECO:0007669"/>
    <property type="project" value="UniProtKB-KW"/>
</dbReference>
<keyword evidence="2 6" id="KW-0808">Transferase</keyword>
<comment type="similarity">
    <text evidence="1">Belongs to the IPP transferase family.</text>
</comment>
<dbReference type="InterPro" id="IPR027417">
    <property type="entry name" value="P-loop_NTPase"/>
</dbReference>
<accession>A0A151RPR1</accession>
<dbReference type="InterPro" id="IPR039657">
    <property type="entry name" value="Dimethylallyltransferase"/>
</dbReference>
<keyword evidence="3" id="KW-0203">Cytokinin biosynthesis</keyword>
<name>A0A151RPR1_CAJCA</name>
<dbReference type="Proteomes" id="UP000075243">
    <property type="component" value="Unassembled WGS sequence"/>
</dbReference>
<keyword evidence="5" id="KW-0067">ATP-binding</keyword>
<dbReference type="GO" id="GO:0052381">
    <property type="term" value="F:tRNA dimethylallyltransferase activity"/>
    <property type="evidence" value="ECO:0007669"/>
    <property type="project" value="TreeGrafter"/>
</dbReference>
<dbReference type="GO" id="GO:0006400">
    <property type="term" value="P:tRNA modification"/>
    <property type="evidence" value="ECO:0007669"/>
    <property type="project" value="TreeGrafter"/>
</dbReference>
<dbReference type="GO" id="GO:0005524">
    <property type="term" value="F:ATP binding"/>
    <property type="evidence" value="ECO:0007669"/>
    <property type="project" value="UniProtKB-KW"/>
</dbReference>
<dbReference type="PANTHER" id="PTHR11088:SF86">
    <property type="entry name" value="ADENYLATE ISOPENTENYLTRANSFERASE 4-RELATED"/>
    <property type="match status" value="1"/>
</dbReference>
<dbReference type="EMBL" id="KQ483624">
    <property type="protein sequence ID" value="KYP44499.1"/>
    <property type="molecule type" value="Genomic_DNA"/>
</dbReference>
<dbReference type="SUPFAM" id="SSF52540">
    <property type="entry name" value="P-loop containing nucleoside triphosphate hydrolases"/>
    <property type="match status" value="1"/>
</dbReference>
<dbReference type="OrthoDB" id="775260at2759"/>
<dbReference type="STRING" id="3821.A0A151RPR1"/>
<evidence type="ECO:0000256" key="2">
    <source>
        <dbReference type="ARBA" id="ARBA00022679"/>
    </source>
</evidence>
<reference evidence="6" key="1">
    <citation type="journal article" date="2012" name="Nat. Biotechnol.">
        <title>Draft genome sequence of pigeonpea (Cajanus cajan), an orphan legume crop of resource-poor farmers.</title>
        <authorList>
            <person name="Varshney R.K."/>
            <person name="Chen W."/>
            <person name="Li Y."/>
            <person name="Bharti A.K."/>
            <person name="Saxena R.K."/>
            <person name="Schlueter J.A."/>
            <person name="Donoghue M.T."/>
            <person name="Azam S."/>
            <person name="Fan G."/>
            <person name="Whaley A.M."/>
            <person name="Farmer A.D."/>
            <person name="Sheridan J."/>
            <person name="Iwata A."/>
            <person name="Tuteja R."/>
            <person name="Penmetsa R.V."/>
            <person name="Wu W."/>
            <person name="Upadhyaya H.D."/>
            <person name="Yang S.P."/>
            <person name="Shah T."/>
            <person name="Saxena K.B."/>
            <person name="Michael T."/>
            <person name="McCombie W.R."/>
            <person name="Yang B."/>
            <person name="Zhang G."/>
            <person name="Yang H."/>
            <person name="Wang J."/>
            <person name="Spillane C."/>
            <person name="Cook D.R."/>
            <person name="May G.D."/>
            <person name="Xu X."/>
            <person name="Jackson S.A."/>
        </authorList>
    </citation>
    <scope>NUCLEOTIDE SEQUENCE [LARGE SCALE GENOMIC DNA]</scope>
</reference>
<dbReference type="GO" id="GO:0009824">
    <property type="term" value="F:AMP dimethylallyltransferase activity"/>
    <property type="evidence" value="ECO:0007669"/>
    <property type="project" value="TreeGrafter"/>
</dbReference>
<dbReference type="AlphaFoldDB" id="A0A151RPR1"/>
<organism evidence="6 7">
    <name type="scientific">Cajanus cajan</name>
    <name type="common">Pigeon pea</name>
    <name type="synonym">Cajanus indicus</name>
    <dbReference type="NCBI Taxonomy" id="3821"/>
    <lineage>
        <taxon>Eukaryota</taxon>
        <taxon>Viridiplantae</taxon>
        <taxon>Streptophyta</taxon>
        <taxon>Embryophyta</taxon>
        <taxon>Tracheophyta</taxon>
        <taxon>Spermatophyta</taxon>
        <taxon>Magnoliopsida</taxon>
        <taxon>eudicotyledons</taxon>
        <taxon>Gunneridae</taxon>
        <taxon>Pentapetalae</taxon>
        <taxon>rosids</taxon>
        <taxon>fabids</taxon>
        <taxon>Fabales</taxon>
        <taxon>Fabaceae</taxon>
        <taxon>Papilionoideae</taxon>
        <taxon>50 kb inversion clade</taxon>
        <taxon>NPAAA clade</taxon>
        <taxon>indigoferoid/millettioid clade</taxon>
        <taxon>Phaseoleae</taxon>
        <taxon>Cajanus</taxon>
    </lineage>
</organism>
<protein>
    <submittedName>
        <fullName evidence="6">tRNA Delta(2)-isopentenylpyrophosphate transferase</fullName>
    </submittedName>
</protein>
<evidence type="ECO:0000256" key="5">
    <source>
        <dbReference type="ARBA" id="ARBA00022840"/>
    </source>
</evidence>
<dbReference type="OMA" id="WVDIAFP"/>
<evidence type="ECO:0000256" key="4">
    <source>
        <dbReference type="ARBA" id="ARBA00022741"/>
    </source>
</evidence>
<dbReference type="Gene3D" id="3.40.50.300">
    <property type="entry name" value="P-loop containing nucleotide triphosphate hydrolases"/>
    <property type="match status" value="1"/>
</dbReference>
<dbReference type="Pfam" id="PF01715">
    <property type="entry name" value="IPPT"/>
    <property type="match status" value="2"/>
</dbReference>
<proteinExistence type="inferred from homology"/>
<evidence type="ECO:0000256" key="1">
    <source>
        <dbReference type="ARBA" id="ARBA00005842"/>
    </source>
</evidence>
<dbReference type="Gene3D" id="1.10.287.890">
    <property type="entry name" value="Crystal structure of tRNA isopentenylpyrophosphate transferase (bh2366) domain"/>
    <property type="match status" value="1"/>
</dbReference>
<keyword evidence="4" id="KW-0547">Nucleotide-binding</keyword>
<evidence type="ECO:0000313" key="6">
    <source>
        <dbReference type="EMBL" id="KYP44499.1"/>
    </source>
</evidence>
<keyword evidence="7" id="KW-1185">Reference proteome</keyword>
<evidence type="ECO:0000256" key="3">
    <source>
        <dbReference type="ARBA" id="ARBA00022712"/>
    </source>
</evidence>
<dbReference type="Gramene" id="C.cajan_31884.t">
    <property type="protein sequence ID" value="C.cajan_31884.t.cds1"/>
    <property type="gene ID" value="C.cajan_31884"/>
</dbReference>
<sequence>MRLWILQPQPQRYHYPIKRWTRMDAAFHRRKDKVVVIMGATGSGKSRLSIDLATLFPFSEIINSDKMQVYRGLDITTNKIPHSHRRGVPHHLLGDVDPSHGDFSPADFRCRGADTIADISARGNLPLLVGGSNSFVHALLVQNFDPRFNVFHSQALISSHLRYNCCFLWVDIAFPVLSQYLRQRVDQMLDSGMLDELAQFFDPDAASRTRFGLRKAIGVPEFDRFFNKYLGSHAGSDPLREHAYREAVRAIKDNTCQLAQRQIGKIERLRRAGWDLRRIDATEALTSGSHVWERQVLEPSVKIVKRFLME</sequence>
<dbReference type="PANTHER" id="PTHR11088">
    <property type="entry name" value="TRNA DIMETHYLALLYLTRANSFERASE"/>
    <property type="match status" value="1"/>
</dbReference>
<dbReference type="GO" id="GO:0005739">
    <property type="term" value="C:mitochondrion"/>
    <property type="evidence" value="ECO:0007669"/>
    <property type="project" value="TreeGrafter"/>
</dbReference>